<protein>
    <recommendedName>
        <fullName evidence="1">Cyanate lyase C-terminal domain-containing protein</fullName>
    </recommendedName>
</protein>
<dbReference type="CDD" id="cd00559">
    <property type="entry name" value="Cyanase_C"/>
    <property type="match status" value="1"/>
</dbReference>
<dbReference type="NCBIfam" id="TIGR00673">
    <property type="entry name" value="cynS"/>
    <property type="match status" value="1"/>
</dbReference>
<feature type="domain" description="Cyanate lyase C-terminal" evidence="1">
    <location>
        <begin position="126"/>
        <end position="199"/>
    </location>
</feature>
<dbReference type="AlphaFoldDB" id="A0A813UVV9"/>
<dbReference type="PANTHER" id="PTHR34186">
    <property type="entry name" value="CYANATE HYDRATASE"/>
    <property type="match status" value="1"/>
</dbReference>
<sequence length="199" mass="22617">MSNAEVVELTDEPVAYIEYNKPIEIIDDIEPTEDELATLEHVSESIPIGAWLIVFCELCERFAFYGLAAPFQNYIEHPAAPPAALFYGQASFPDEKECQKLLDILHVNLSSAQMYELTHPPFKGSILPSLPPTDPLLYRFHEILLQYGVPMKEVIHEKFGDGIMSAVDFTIKVDKDETIKEAPRVNINMSGKFLPYKRW</sequence>
<reference evidence="2" key="1">
    <citation type="submission" date="2021-02" db="EMBL/GenBank/DDBJ databases">
        <authorList>
            <person name="Nowell W R."/>
        </authorList>
    </citation>
    <scope>NUCLEOTIDE SEQUENCE</scope>
</reference>
<dbReference type="Gene3D" id="1.20.1250.20">
    <property type="entry name" value="MFS general substrate transporter like domains"/>
    <property type="match status" value="1"/>
</dbReference>
<organism evidence="2 3">
    <name type="scientific">Rotaria sordida</name>
    <dbReference type="NCBI Taxonomy" id="392033"/>
    <lineage>
        <taxon>Eukaryota</taxon>
        <taxon>Metazoa</taxon>
        <taxon>Spiralia</taxon>
        <taxon>Gnathifera</taxon>
        <taxon>Rotifera</taxon>
        <taxon>Eurotatoria</taxon>
        <taxon>Bdelloidea</taxon>
        <taxon>Philodinida</taxon>
        <taxon>Philodinidae</taxon>
        <taxon>Rotaria</taxon>
    </lineage>
</organism>
<dbReference type="OrthoDB" id="10019422at2759"/>
<dbReference type="Pfam" id="PF02560">
    <property type="entry name" value="Cyanate_lyase"/>
    <property type="match status" value="1"/>
</dbReference>
<evidence type="ECO:0000313" key="3">
    <source>
        <dbReference type="Proteomes" id="UP000663882"/>
    </source>
</evidence>
<proteinExistence type="predicted"/>
<dbReference type="GO" id="GO:0008824">
    <property type="term" value="F:cyanate hydratase activity"/>
    <property type="evidence" value="ECO:0007669"/>
    <property type="project" value="InterPro"/>
</dbReference>
<dbReference type="InterPro" id="IPR036581">
    <property type="entry name" value="Cyanate_lyase_C_sf"/>
</dbReference>
<gene>
    <name evidence="2" type="ORF">RFH988_LOCUS5290</name>
</gene>
<dbReference type="PRINTS" id="PR01693">
    <property type="entry name" value="CYANASE"/>
</dbReference>
<accession>A0A813UVV9</accession>
<dbReference type="SUPFAM" id="SSF55234">
    <property type="entry name" value="Cyanase C-terminal domain"/>
    <property type="match status" value="1"/>
</dbReference>
<dbReference type="SMART" id="SM01116">
    <property type="entry name" value="Cyanate_lyase"/>
    <property type="match status" value="1"/>
</dbReference>
<dbReference type="EMBL" id="CAJNOO010000148">
    <property type="protein sequence ID" value="CAF0828101.1"/>
    <property type="molecule type" value="Genomic_DNA"/>
</dbReference>
<evidence type="ECO:0000259" key="1">
    <source>
        <dbReference type="SMART" id="SM01116"/>
    </source>
</evidence>
<evidence type="ECO:0000313" key="2">
    <source>
        <dbReference type="EMBL" id="CAF0828101.1"/>
    </source>
</evidence>
<dbReference type="InterPro" id="IPR003712">
    <property type="entry name" value="Cyanate_lyase_C"/>
</dbReference>
<dbReference type="InterPro" id="IPR008076">
    <property type="entry name" value="Cyanase"/>
</dbReference>
<dbReference type="PANTHER" id="PTHR34186:SF2">
    <property type="entry name" value="CYANATE HYDRATASE"/>
    <property type="match status" value="1"/>
</dbReference>
<dbReference type="Proteomes" id="UP000663882">
    <property type="component" value="Unassembled WGS sequence"/>
</dbReference>
<comment type="caution">
    <text evidence="2">The sequence shown here is derived from an EMBL/GenBank/DDBJ whole genome shotgun (WGS) entry which is preliminary data.</text>
</comment>
<dbReference type="Gene3D" id="3.30.1160.10">
    <property type="entry name" value="Cyanate lyase, C-terminal domain"/>
    <property type="match status" value="1"/>
</dbReference>
<name>A0A813UVV9_9BILA</name>
<dbReference type="InterPro" id="IPR036259">
    <property type="entry name" value="MFS_trans_sf"/>
</dbReference>